<dbReference type="GO" id="GO:0031419">
    <property type="term" value="F:cobalamin binding"/>
    <property type="evidence" value="ECO:0007669"/>
    <property type="project" value="UniProtKB-KW"/>
</dbReference>
<keyword evidence="4 11" id="KW-0237">DNA synthesis</keyword>
<dbReference type="AlphaFoldDB" id="A0A2S5ZYL8"/>
<evidence type="ECO:0000256" key="8">
    <source>
        <dbReference type="ARBA" id="ARBA00023157"/>
    </source>
</evidence>
<protein>
    <recommendedName>
        <fullName evidence="11">Vitamin B12-dependent ribonucleotide reductase</fullName>
        <ecNumber evidence="11">1.17.4.1</ecNumber>
    </recommendedName>
</protein>
<evidence type="ECO:0000256" key="9">
    <source>
        <dbReference type="ARBA" id="ARBA00023285"/>
    </source>
</evidence>
<dbReference type="SUPFAM" id="SSF51998">
    <property type="entry name" value="PFL-like glycyl radical enzymes"/>
    <property type="match status" value="1"/>
</dbReference>
<dbReference type="PANTHER" id="PTHR43371">
    <property type="entry name" value="VITAMIN B12-DEPENDENT RIBONUCLEOTIDE REDUCTASE"/>
    <property type="match status" value="1"/>
</dbReference>
<reference evidence="14 15" key="1">
    <citation type="submission" date="2018-02" db="EMBL/GenBank/DDBJ databases">
        <title>8 Nocardia nova and 1 Nocardia cyriacigeorgica strain used for evolution to TMP-SMX.</title>
        <authorList>
            <person name="Mehta H."/>
            <person name="Weng J."/>
            <person name="Shamoo Y."/>
        </authorList>
    </citation>
    <scope>NUCLEOTIDE SEQUENCE [LARGE SCALE GENOMIC DNA]</scope>
    <source>
        <strain evidence="14 15">BAA2227</strain>
    </source>
</reference>
<dbReference type="NCBIfam" id="TIGR02504">
    <property type="entry name" value="NrdJ_Z"/>
    <property type="match status" value="1"/>
</dbReference>
<dbReference type="SUPFAM" id="SSF48168">
    <property type="entry name" value="R1 subunit of ribonucleotide reductase, N-terminal domain"/>
    <property type="match status" value="1"/>
</dbReference>
<accession>A0A2S5ZYL8</accession>
<comment type="similarity">
    <text evidence="2 11">Belongs to the ribonucleoside diphosphate reductase class-2 family.</text>
</comment>
<comment type="catalytic activity">
    <reaction evidence="10 11">
        <text>a 2'-deoxyribonucleoside 5'-diphosphate + [thioredoxin]-disulfide + H2O = a ribonucleoside 5'-diphosphate + [thioredoxin]-dithiol</text>
        <dbReference type="Rhea" id="RHEA:23252"/>
        <dbReference type="Rhea" id="RHEA-COMP:10698"/>
        <dbReference type="Rhea" id="RHEA-COMP:10700"/>
        <dbReference type="ChEBI" id="CHEBI:15377"/>
        <dbReference type="ChEBI" id="CHEBI:29950"/>
        <dbReference type="ChEBI" id="CHEBI:50058"/>
        <dbReference type="ChEBI" id="CHEBI:57930"/>
        <dbReference type="ChEBI" id="CHEBI:73316"/>
        <dbReference type="EC" id="1.17.4.1"/>
    </reaction>
</comment>
<evidence type="ECO:0000256" key="3">
    <source>
        <dbReference type="ARBA" id="ARBA00022628"/>
    </source>
</evidence>
<evidence type="ECO:0000256" key="5">
    <source>
        <dbReference type="ARBA" id="ARBA00022741"/>
    </source>
</evidence>
<dbReference type="UniPathway" id="UPA00326"/>
<dbReference type="RefSeq" id="WP_104364442.1">
    <property type="nucleotide sequence ID" value="NZ_PSZD01000024.1"/>
</dbReference>
<dbReference type="InterPro" id="IPR050862">
    <property type="entry name" value="RdRp_reductase_class-2"/>
</dbReference>
<evidence type="ECO:0000256" key="4">
    <source>
        <dbReference type="ARBA" id="ARBA00022634"/>
    </source>
</evidence>
<evidence type="ECO:0000259" key="12">
    <source>
        <dbReference type="Pfam" id="PF00317"/>
    </source>
</evidence>
<evidence type="ECO:0000256" key="10">
    <source>
        <dbReference type="ARBA" id="ARBA00047754"/>
    </source>
</evidence>
<dbReference type="GO" id="GO:0005524">
    <property type="term" value="F:ATP binding"/>
    <property type="evidence" value="ECO:0007669"/>
    <property type="project" value="InterPro"/>
</dbReference>
<keyword evidence="9 11" id="KW-0170">Cobalt</keyword>
<evidence type="ECO:0000256" key="2">
    <source>
        <dbReference type="ARBA" id="ARBA00007405"/>
    </source>
</evidence>
<feature type="domain" description="Ribonucleotide reductase large subunit C-terminal" evidence="13">
    <location>
        <begin position="95"/>
        <end position="557"/>
    </location>
</feature>
<dbReference type="InterPro" id="IPR013344">
    <property type="entry name" value="RNR_NrdJ/NrdZ"/>
</dbReference>
<dbReference type="GO" id="GO:0009263">
    <property type="term" value="P:deoxyribonucleotide biosynthetic process"/>
    <property type="evidence" value="ECO:0007669"/>
    <property type="project" value="UniProtKB-KW"/>
</dbReference>
<keyword evidence="6 11" id="KW-0560">Oxidoreductase</keyword>
<dbReference type="GO" id="GO:0071897">
    <property type="term" value="P:DNA biosynthetic process"/>
    <property type="evidence" value="ECO:0007669"/>
    <property type="project" value="UniProtKB-KW"/>
</dbReference>
<dbReference type="PANTHER" id="PTHR43371:SF1">
    <property type="entry name" value="RIBONUCLEOSIDE-DIPHOSPHATE REDUCTASE"/>
    <property type="match status" value="1"/>
</dbReference>
<dbReference type="Pfam" id="PF02867">
    <property type="entry name" value="Ribonuc_red_lgC"/>
    <property type="match status" value="1"/>
</dbReference>
<name>A0A2S5ZYL8_9NOCA</name>
<comment type="cofactor">
    <cofactor evidence="1 11">
        <name>adenosylcob(III)alamin</name>
        <dbReference type="ChEBI" id="CHEBI:18408"/>
    </cofactor>
</comment>
<evidence type="ECO:0000256" key="1">
    <source>
        <dbReference type="ARBA" id="ARBA00001922"/>
    </source>
</evidence>
<evidence type="ECO:0000256" key="7">
    <source>
        <dbReference type="ARBA" id="ARBA00023116"/>
    </source>
</evidence>
<dbReference type="InterPro" id="IPR013509">
    <property type="entry name" value="RNR_lsu_N"/>
</dbReference>
<comment type="caution">
    <text evidence="14">The sequence shown here is derived from an EMBL/GenBank/DDBJ whole genome shotgun (WGS) entry which is preliminary data.</text>
</comment>
<dbReference type="Gene3D" id="3.20.70.20">
    <property type="match status" value="1"/>
</dbReference>
<keyword evidence="5 11" id="KW-0547">Nucleotide-binding</keyword>
<evidence type="ECO:0000313" key="14">
    <source>
        <dbReference type="EMBL" id="PPJ23438.1"/>
    </source>
</evidence>
<evidence type="ECO:0000256" key="11">
    <source>
        <dbReference type="RuleBase" id="RU364064"/>
    </source>
</evidence>
<dbReference type="GO" id="GO:0004748">
    <property type="term" value="F:ribonucleoside-diphosphate reductase activity, thioredoxin disulfide as acceptor"/>
    <property type="evidence" value="ECO:0007669"/>
    <property type="project" value="UniProtKB-EC"/>
</dbReference>
<evidence type="ECO:0000256" key="6">
    <source>
        <dbReference type="ARBA" id="ARBA00023002"/>
    </source>
</evidence>
<evidence type="ECO:0000313" key="15">
    <source>
        <dbReference type="Proteomes" id="UP000238356"/>
    </source>
</evidence>
<evidence type="ECO:0000259" key="13">
    <source>
        <dbReference type="Pfam" id="PF02867"/>
    </source>
</evidence>
<dbReference type="PRINTS" id="PR01183">
    <property type="entry name" value="RIBORDTASEM1"/>
</dbReference>
<dbReference type="EC" id="1.17.4.1" evidence="11"/>
<keyword evidence="15" id="KW-1185">Reference proteome</keyword>
<sequence length="600" mass="64262">MPEDTGVVDDLGLSPAALATVAERYLRRDAEGRICESPGRMMDRVARFVAGAEDAYRAGSSEYWARRFAALLRSREFLPNSPTLMNAGTGDGVLSGCFVLPLEDSLDSIFTTLRTAALLHREGAGTGFAFSHLRPRGSRISTGGSASGPVSFIELFDAAARVIRLGGRRRAANMAVLHVRHPDIREFVHAKTDTTVLSTFNLSVAVTDEFMRAAAEDRGHRLIDPHTGATVQEVSARGLLADIAEQAWRTGEPGVLFLDAVARADPLPDLGPLEATNPCGEVPLLPYESCNLGSICLPRLLDGDHIDEQRLARVVREGVRFLDDVIDVAEYPVPELGAAARATRKIGLGIMGLAETLAALGLPYDSVEAVGFTDRLMSRIARWARTASRELAAERGAFPLFARSIPARQNAPPVRNAQVTSIAPTGTISLIAGVSAGIEPLFALAYTRHLIGRQFDCVEPLFEQAAIERGVWSEAVAAEVAATGIAGANLPADLRRLFRTAQQIAPIWHVRMQTAVQRHTDAAVAKTVNMAPDSSVADVEAVFTRAWRAGNKGVTVYRSGSRPDQVLRYPDASTDTTSNDAAVVVRGAYGGGTAVPERSA</sequence>
<dbReference type="Proteomes" id="UP000238356">
    <property type="component" value="Unassembled WGS sequence"/>
</dbReference>
<comment type="function">
    <text evidence="11">Catalyzes the reduction of ribonucleotides to deoxyribonucleotides. May function to provide a pool of deoxyribonucleotide precursors for DNA repair during oxygen limitation and/or for immediate growth after restoration of oxygen.</text>
</comment>
<dbReference type="InterPro" id="IPR000788">
    <property type="entry name" value="RNR_lg_C"/>
</dbReference>
<dbReference type="Pfam" id="PF00317">
    <property type="entry name" value="Ribonuc_red_lgN"/>
    <property type="match status" value="1"/>
</dbReference>
<organism evidence="14 15">
    <name type="scientific">Nocardia nova</name>
    <dbReference type="NCBI Taxonomy" id="37330"/>
    <lineage>
        <taxon>Bacteria</taxon>
        <taxon>Bacillati</taxon>
        <taxon>Actinomycetota</taxon>
        <taxon>Actinomycetes</taxon>
        <taxon>Mycobacteriales</taxon>
        <taxon>Nocardiaceae</taxon>
        <taxon>Nocardia</taxon>
    </lineage>
</organism>
<feature type="domain" description="Ribonucleotide reductase large subunit N-terminal" evidence="12">
    <location>
        <begin position="13"/>
        <end position="91"/>
    </location>
</feature>
<proteinExistence type="inferred from homology"/>
<gene>
    <name evidence="14" type="ORF">C5F51_28825</name>
</gene>
<keyword evidence="3 11" id="KW-0846">Cobalamin</keyword>
<dbReference type="EMBL" id="PSZD01000024">
    <property type="protein sequence ID" value="PPJ23438.1"/>
    <property type="molecule type" value="Genomic_DNA"/>
</dbReference>
<dbReference type="InterPro" id="IPR008926">
    <property type="entry name" value="RNR_R1-su_N"/>
</dbReference>
<dbReference type="CDD" id="cd02888">
    <property type="entry name" value="RNR_II_dimer"/>
    <property type="match status" value="1"/>
</dbReference>
<keyword evidence="8" id="KW-1015">Disulfide bond</keyword>
<keyword evidence="7" id="KW-0215">Deoxyribonucleotide synthesis</keyword>